<dbReference type="EMBL" id="JAFIMR010000009">
    <property type="protein sequence ID" value="KAI1874428.1"/>
    <property type="molecule type" value="Genomic_DNA"/>
</dbReference>
<gene>
    <name evidence="5" type="ORF">JX265_004636</name>
</gene>
<reference evidence="5" key="1">
    <citation type="submission" date="2021-03" db="EMBL/GenBank/DDBJ databases">
        <title>Revisited historic fungal species revealed as producer of novel bioactive compounds through whole genome sequencing and comparative genomics.</title>
        <authorList>
            <person name="Vignolle G.A."/>
            <person name="Hochenegger N."/>
            <person name="Mach R.L."/>
            <person name="Mach-Aigner A.R."/>
            <person name="Javad Rahimi M."/>
            <person name="Salim K.A."/>
            <person name="Chan C.M."/>
            <person name="Lim L.B.L."/>
            <person name="Cai F."/>
            <person name="Druzhinina I.S."/>
            <person name="U'Ren J.M."/>
            <person name="Derntl C."/>
        </authorList>
    </citation>
    <scope>NUCLEOTIDE SEQUENCE</scope>
    <source>
        <strain evidence="5">TUCIM 5799</strain>
    </source>
</reference>
<comment type="caution">
    <text evidence="5">The sequence shown here is derived from an EMBL/GenBank/DDBJ whole genome shotgun (WGS) entry which is preliminary data.</text>
</comment>
<dbReference type="PANTHER" id="PTHR10730:SF53">
    <property type="entry name" value="GLYCOSYLTRANSFERASE 25 FAMILY MEMBER"/>
    <property type="match status" value="1"/>
</dbReference>
<evidence type="ECO:0008006" key="7">
    <source>
        <dbReference type="Google" id="ProtNLM"/>
    </source>
</evidence>
<keyword evidence="4" id="KW-0812">Transmembrane</keyword>
<dbReference type="CDD" id="cd06532">
    <property type="entry name" value="Glyco_transf_25"/>
    <property type="match status" value="1"/>
</dbReference>
<dbReference type="GO" id="GO:0016740">
    <property type="term" value="F:transferase activity"/>
    <property type="evidence" value="ECO:0007669"/>
    <property type="project" value="UniProtKB-KW"/>
</dbReference>
<accession>A0A9P9WQ80</accession>
<dbReference type="Proteomes" id="UP000829685">
    <property type="component" value="Unassembled WGS sequence"/>
</dbReference>
<dbReference type="AlphaFoldDB" id="A0A9P9WQ80"/>
<keyword evidence="2" id="KW-0328">Glycosyltransferase</keyword>
<evidence type="ECO:0000256" key="2">
    <source>
        <dbReference type="ARBA" id="ARBA00022676"/>
    </source>
</evidence>
<sequence>MGRIVGFNVFWVVLLVFFCLGTFTLTSKKWHASQYTPTEESRGDTWSVTAERQSGSDIFNQTLGFQKVFAIGLPERSDKRDALTLMSALTGFRISWIDGVNGSEVVDKALPLGWDRPNMRDSNLGSWRGHINAMQKIVEERIGSALIMEDDMDWDVNLKKQLTHVAFAGKQLQVDWSQGPGPLGASPYGQDWDMLWFGVCATTFDEHLPEWLQIPSEQRDSRKVLIHDDPTVPPGNHIMGNLSFSWQDYPPQTRIVFVPGDNICSYAYALSYAGAVKALQYLGLEGQHKPFDNHLSDLCRVRANGMRCISVTPSLFVHHRPKGNVAGDSDINGPGVTEVRKIGFTENILYSTRLNLRNLIMGARAEKQWQD</sequence>
<feature type="transmembrane region" description="Helical" evidence="4">
    <location>
        <begin position="6"/>
        <end position="25"/>
    </location>
</feature>
<comment type="similarity">
    <text evidence="1">Belongs to the glycosyltransferase 25 family.</text>
</comment>
<proteinExistence type="inferred from homology"/>
<dbReference type="InterPro" id="IPR050757">
    <property type="entry name" value="Collagen_mod_GT25"/>
</dbReference>
<keyword evidence="4" id="KW-0472">Membrane</keyword>
<keyword evidence="4" id="KW-1133">Transmembrane helix</keyword>
<dbReference type="PANTHER" id="PTHR10730">
    <property type="entry name" value="PROCOLLAGEN-LYSINE,2-OXOGLUTARATE 5-DIOXYGENASE/GLYCOSYLTRANSFERASE 25 FAMILY MEMBER"/>
    <property type="match status" value="1"/>
</dbReference>
<keyword evidence="6" id="KW-1185">Reference proteome</keyword>
<keyword evidence="3" id="KW-0808">Transferase</keyword>
<evidence type="ECO:0000313" key="6">
    <source>
        <dbReference type="Proteomes" id="UP000829685"/>
    </source>
</evidence>
<protein>
    <recommendedName>
        <fullName evidence="7">Glycosyltransferase family 25 protein</fullName>
    </recommendedName>
</protein>
<organism evidence="5 6">
    <name type="scientific">Neoarthrinium moseri</name>
    <dbReference type="NCBI Taxonomy" id="1658444"/>
    <lineage>
        <taxon>Eukaryota</taxon>
        <taxon>Fungi</taxon>
        <taxon>Dikarya</taxon>
        <taxon>Ascomycota</taxon>
        <taxon>Pezizomycotina</taxon>
        <taxon>Sordariomycetes</taxon>
        <taxon>Xylariomycetidae</taxon>
        <taxon>Amphisphaeriales</taxon>
        <taxon>Apiosporaceae</taxon>
        <taxon>Neoarthrinium</taxon>
    </lineage>
</organism>
<evidence type="ECO:0000313" key="5">
    <source>
        <dbReference type="EMBL" id="KAI1874428.1"/>
    </source>
</evidence>
<name>A0A9P9WQ80_9PEZI</name>
<evidence type="ECO:0000256" key="4">
    <source>
        <dbReference type="SAM" id="Phobius"/>
    </source>
</evidence>
<evidence type="ECO:0000256" key="3">
    <source>
        <dbReference type="ARBA" id="ARBA00022679"/>
    </source>
</evidence>
<evidence type="ECO:0000256" key="1">
    <source>
        <dbReference type="ARBA" id="ARBA00006721"/>
    </source>
</evidence>
<dbReference type="InterPro" id="IPR002654">
    <property type="entry name" value="Glyco_trans_25"/>
</dbReference>